<dbReference type="AlphaFoldDB" id="A0A059EXB5"/>
<dbReference type="PROSITE" id="PS51999">
    <property type="entry name" value="ZF_GRF"/>
    <property type="match status" value="1"/>
</dbReference>
<dbReference type="GO" id="GO:0006265">
    <property type="term" value="P:DNA topological change"/>
    <property type="evidence" value="ECO:0007669"/>
    <property type="project" value="InterPro"/>
</dbReference>
<evidence type="ECO:0000256" key="11">
    <source>
        <dbReference type="PROSITE-ProRule" id="PRU01343"/>
    </source>
</evidence>
<dbReference type="SMART" id="SM00493">
    <property type="entry name" value="TOPRIM"/>
    <property type="match status" value="1"/>
</dbReference>
<dbReference type="InterPro" id="IPR003601">
    <property type="entry name" value="Topo_IA_2"/>
</dbReference>
<evidence type="ECO:0000256" key="1">
    <source>
        <dbReference type="ARBA" id="ARBA00000213"/>
    </source>
</evidence>
<feature type="domain" description="GRF-type" evidence="15">
    <location>
        <begin position="674"/>
        <end position="715"/>
    </location>
</feature>
<keyword evidence="10 12" id="KW-0413">Isomerase</keyword>
<evidence type="ECO:0000259" key="16">
    <source>
        <dbReference type="PROSITE" id="PS52039"/>
    </source>
</evidence>
<evidence type="ECO:0000256" key="8">
    <source>
        <dbReference type="ARBA" id="ARBA00023029"/>
    </source>
</evidence>
<proteinExistence type="inferred from homology"/>
<dbReference type="InterPro" id="IPR013825">
    <property type="entry name" value="Topo_IA_cen_sub2"/>
</dbReference>
<dbReference type="GO" id="GO:0003677">
    <property type="term" value="F:DNA binding"/>
    <property type="evidence" value="ECO:0007669"/>
    <property type="project" value="UniProtKB-KW"/>
</dbReference>
<dbReference type="EC" id="5.6.2.1" evidence="4 12"/>
<keyword evidence="18" id="KW-1185">Reference proteome</keyword>
<keyword evidence="7" id="KW-0862">Zinc</keyword>
<dbReference type="InterPro" id="IPR010666">
    <property type="entry name" value="Znf_GRF"/>
</dbReference>
<dbReference type="PROSITE" id="PS50880">
    <property type="entry name" value="TOPRIM"/>
    <property type="match status" value="1"/>
</dbReference>
<comment type="similarity">
    <text evidence="3 12">Belongs to the type IA topoisomerase family.</text>
</comment>
<evidence type="ECO:0000256" key="12">
    <source>
        <dbReference type="RuleBase" id="RU362092"/>
    </source>
</evidence>
<dbReference type="InterPro" id="IPR013497">
    <property type="entry name" value="Topo_IA_cen"/>
</dbReference>
<comment type="catalytic activity">
    <reaction evidence="1 12">
        <text>ATP-independent breakage of single-stranded DNA, followed by passage and rejoining.</text>
        <dbReference type="EC" id="5.6.2.1"/>
    </reaction>
</comment>
<reference evidence="18" key="1">
    <citation type="submission" date="2013-02" db="EMBL/GenBank/DDBJ databases">
        <authorList>
            <consortium name="The Broad Institute Genome Sequencing Platform"/>
            <person name="Cuomo C."/>
            <person name="Becnel J."/>
            <person name="Sanscrainte N."/>
            <person name="Walker B."/>
            <person name="Young S.K."/>
            <person name="Zeng Q."/>
            <person name="Gargeya S."/>
            <person name="Fitzgerald M."/>
            <person name="Haas B."/>
            <person name="Abouelleil A."/>
            <person name="Alvarado L."/>
            <person name="Arachchi H.M."/>
            <person name="Berlin A.M."/>
            <person name="Chapman S.B."/>
            <person name="Dewar J."/>
            <person name="Goldberg J."/>
            <person name="Griggs A."/>
            <person name="Gujja S."/>
            <person name="Hansen M."/>
            <person name="Howarth C."/>
            <person name="Imamovic A."/>
            <person name="Larimer J."/>
            <person name="McCowan C."/>
            <person name="Murphy C."/>
            <person name="Neiman D."/>
            <person name="Pearson M."/>
            <person name="Priest M."/>
            <person name="Roberts A."/>
            <person name="Saif S."/>
            <person name="Shea T."/>
            <person name="Sisk P."/>
            <person name="Sykes S."/>
            <person name="Wortman J."/>
            <person name="Nusbaum C."/>
            <person name="Birren B."/>
        </authorList>
    </citation>
    <scope>NUCLEOTIDE SEQUENCE [LARGE SCALE GENOMIC DNA]</scope>
    <source>
        <strain evidence="18">PRA339</strain>
    </source>
</reference>
<dbReference type="GO" id="GO:0006310">
    <property type="term" value="P:DNA recombination"/>
    <property type="evidence" value="ECO:0007669"/>
    <property type="project" value="TreeGrafter"/>
</dbReference>
<dbReference type="Pfam" id="PF06839">
    <property type="entry name" value="Zn_ribbon_GRF"/>
    <property type="match status" value="1"/>
</dbReference>
<sequence length="768" mass="89189">MKILNIAEKPSVAKSISNILSKEISKRNSLNKYIPTYSFTYNSDSYIFTSVLGHITQKDFSDTRNWADFDPKELFDMPIETKIIDSSIKRNLLSLSQGVDKIIIWTDCDREGEFIANEIKELVGHRSVKRARFFAISRGEITNALNNLVEINLKEAEAVEARIELDLRIGAAFTRIQTLALKGSVKSYGSCQVPTLGFIVERNEAIKDFISEDFSSLNVSIKKEKENLFTWQRGNFFDKNFVNLFYDILNKENLQVVSIENKAVKKFKPYPLRTVELQKKCASALKISPDRAMKIAEDLYNKGYISYPRTETDSFPPNFNYNQILTKLSSEELYKYFKDFDYPRKGKNNDLAHLPIYPLKEGSNLTFEEKKIYDLVVQYFLACCSKDAVGEETKVKLMFLGKFDECFYLEGLKIFERNYLNVFNFDKWEEKKISDFQLNEIFYSPLTNKPADRKYTLKKVEGKTTPPLPMTESELISLMDKNGIGTDATIHEHIKKIQVRNYACKRGVFIFPTKLGSCLIKGYKSLNLDFSTPKLRAELEIKLKKIEKGELCYKEVIKEEIRIYKGFFITLQERIEEFKRLFQEEESNFYDNSNYNDSNNDDDNNNENDNSYKKNTKNKKITNKNIKEIKSNDNNKLIRGKEIKNNSENITNNIKENINNVSIDNLIKNKRIRCNCGKTPKNAIVKKESVNSGKTFIFCGNTPKKCKFFLWADEIESYQTVNDIKIDVKCDCGFEPKAEVSRSENNKGKIYLKCKKLYKPCKFFSWMN</sequence>
<keyword evidence="9 12" id="KW-0238">DNA-binding</keyword>
<dbReference type="Gene3D" id="1.10.290.10">
    <property type="entry name" value="Topoisomerase I, domain 4"/>
    <property type="match status" value="1"/>
</dbReference>
<evidence type="ECO:0000256" key="9">
    <source>
        <dbReference type="ARBA" id="ARBA00023125"/>
    </source>
</evidence>
<dbReference type="InterPro" id="IPR013826">
    <property type="entry name" value="Topo_IA_cen_sub3"/>
</dbReference>
<dbReference type="GO" id="GO:0005634">
    <property type="term" value="C:nucleus"/>
    <property type="evidence" value="ECO:0007669"/>
    <property type="project" value="TreeGrafter"/>
</dbReference>
<accession>A0A059EXB5</accession>
<keyword evidence="5" id="KW-0479">Metal-binding</keyword>
<dbReference type="InterPro" id="IPR006171">
    <property type="entry name" value="TOPRIM_dom"/>
</dbReference>
<dbReference type="GO" id="GO:0031422">
    <property type="term" value="C:RecQ family helicase-topoisomerase III complex"/>
    <property type="evidence" value="ECO:0007669"/>
    <property type="project" value="TreeGrafter"/>
</dbReference>
<evidence type="ECO:0000256" key="7">
    <source>
        <dbReference type="ARBA" id="ARBA00022833"/>
    </source>
</evidence>
<gene>
    <name evidence="17" type="ORF">H312_03102</name>
</gene>
<evidence type="ECO:0000256" key="2">
    <source>
        <dbReference type="ARBA" id="ARBA00001946"/>
    </source>
</evidence>
<dbReference type="CDD" id="cd03362">
    <property type="entry name" value="TOPRIM_TopoIA_TopoIII"/>
    <property type="match status" value="1"/>
</dbReference>
<dbReference type="VEuPathDB" id="MicrosporidiaDB:H312_03102"/>
<dbReference type="InterPro" id="IPR013824">
    <property type="entry name" value="Topo_IA_cen_sub1"/>
</dbReference>
<evidence type="ECO:0000313" key="17">
    <source>
        <dbReference type="EMBL" id="KCZ79502.1"/>
    </source>
</evidence>
<dbReference type="Pfam" id="PF01751">
    <property type="entry name" value="Toprim"/>
    <property type="match status" value="1"/>
</dbReference>
<evidence type="ECO:0000256" key="3">
    <source>
        <dbReference type="ARBA" id="ARBA00009446"/>
    </source>
</evidence>
<comment type="function">
    <text evidence="12">Introduces a single-strand break via transesterification at a target site in duplex DNA. Releases the supercoiling and torsional tension of DNA introduced during the DNA replication and transcription by transiently cleaving and rejoining one strand of the DNA duplex. The scissile phosphodiester is attacked by the catalytic tyrosine of the enzyme, resulting in the formation of a DNA-(5'-phosphotyrosyl)-enzyme intermediate and the expulsion of a 3'-OH DNA strand.</text>
</comment>
<dbReference type="Gene3D" id="1.10.460.10">
    <property type="entry name" value="Topoisomerase I, domain 2"/>
    <property type="match status" value="1"/>
</dbReference>
<dbReference type="Gene3D" id="3.40.50.140">
    <property type="match status" value="1"/>
</dbReference>
<dbReference type="FunFam" id="1.10.290.10:FF:000003">
    <property type="entry name" value="DNA topoisomerase"/>
    <property type="match status" value="1"/>
</dbReference>
<dbReference type="SMART" id="SM00437">
    <property type="entry name" value="TOP1Ac"/>
    <property type="match status" value="1"/>
</dbReference>
<dbReference type="EMBL" id="KK365264">
    <property type="protein sequence ID" value="KCZ79502.1"/>
    <property type="molecule type" value="Genomic_DNA"/>
</dbReference>
<dbReference type="SUPFAM" id="SSF56712">
    <property type="entry name" value="Prokaryotic type I DNA topoisomerase"/>
    <property type="match status" value="1"/>
</dbReference>
<dbReference type="HOGENOM" id="CLU_002929_1_1_1"/>
<dbReference type="PANTHER" id="PTHR11390:SF21">
    <property type="entry name" value="DNA TOPOISOMERASE 3-ALPHA"/>
    <property type="match status" value="1"/>
</dbReference>
<dbReference type="Gene3D" id="2.70.20.10">
    <property type="entry name" value="Topoisomerase I, domain 3"/>
    <property type="match status" value="1"/>
</dbReference>
<evidence type="ECO:0000256" key="10">
    <source>
        <dbReference type="ARBA" id="ARBA00023235"/>
    </source>
</evidence>
<dbReference type="GO" id="GO:0006281">
    <property type="term" value="P:DNA repair"/>
    <property type="evidence" value="ECO:0007669"/>
    <property type="project" value="TreeGrafter"/>
</dbReference>
<dbReference type="CDD" id="cd00186">
    <property type="entry name" value="TOP1Ac"/>
    <property type="match status" value="1"/>
</dbReference>
<name>A0A059EXB5_9MICR</name>
<dbReference type="PROSITE" id="PS52039">
    <property type="entry name" value="TOPO_IA_2"/>
    <property type="match status" value="1"/>
</dbReference>
<protein>
    <recommendedName>
        <fullName evidence="4 12">DNA topoisomerase</fullName>
        <ecNumber evidence="4 12">5.6.2.1</ecNumber>
    </recommendedName>
</protein>
<dbReference type="InterPro" id="IPR003602">
    <property type="entry name" value="Topo_IA_DNA-bd_dom"/>
</dbReference>
<dbReference type="InterPro" id="IPR000380">
    <property type="entry name" value="Topo_IA"/>
</dbReference>
<dbReference type="PANTHER" id="PTHR11390">
    <property type="entry name" value="PROKARYOTIC DNA TOPOISOMERASE"/>
    <property type="match status" value="1"/>
</dbReference>
<keyword evidence="8 12" id="KW-0799">Topoisomerase</keyword>
<evidence type="ECO:0000259" key="14">
    <source>
        <dbReference type="PROSITE" id="PS50880"/>
    </source>
</evidence>
<dbReference type="GO" id="GO:0008270">
    <property type="term" value="F:zinc ion binding"/>
    <property type="evidence" value="ECO:0007669"/>
    <property type="project" value="UniProtKB-KW"/>
</dbReference>
<evidence type="ECO:0000256" key="6">
    <source>
        <dbReference type="ARBA" id="ARBA00022771"/>
    </source>
</evidence>
<dbReference type="Proteomes" id="UP000030655">
    <property type="component" value="Unassembled WGS sequence"/>
</dbReference>
<dbReference type="Pfam" id="PF01131">
    <property type="entry name" value="Topoisom_bac"/>
    <property type="match status" value="1"/>
</dbReference>
<organism evidence="17 18">
    <name type="scientific">Anncaliia algerae PRA339</name>
    <dbReference type="NCBI Taxonomy" id="1288291"/>
    <lineage>
        <taxon>Eukaryota</taxon>
        <taxon>Fungi</taxon>
        <taxon>Fungi incertae sedis</taxon>
        <taxon>Microsporidia</taxon>
        <taxon>Tubulinosematoidea</taxon>
        <taxon>Tubulinosematidae</taxon>
        <taxon>Anncaliia</taxon>
    </lineage>
</organism>
<dbReference type="PRINTS" id="PR00417">
    <property type="entry name" value="PRTPISMRASEI"/>
</dbReference>
<evidence type="ECO:0000256" key="13">
    <source>
        <dbReference type="SAM" id="MobiDB-lite"/>
    </source>
</evidence>
<dbReference type="SMART" id="SM00436">
    <property type="entry name" value="TOP1Bc"/>
    <property type="match status" value="1"/>
</dbReference>
<dbReference type="OrthoDB" id="430051at2759"/>
<evidence type="ECO:0000259" key="15">
    <source>
        <dbReference type="PROSITE" id="PS51999"/>
    </source>
</evidence>
<evidence type="ECO:0000313" key="18">
    <source>
        <dbReference type="Proteomes" id="UP000030655"/>
    </source>
</evidence>
<feature type="domain" description="Topo IA-type catalytic" evidence="16">
    <location>
        <begin position="152"/>
        <end position="568"/>
    </location>
</feature>
<comment type="cofactor">
    <cofactor evidence="2">
        <name>Mg(2+)</name>
        <dbReference type="ChEBI" id="CHEBI:18420"/>
    </cofactor>
</comment>
<dbReference type="GO" id="GO:0003917">
    <property type="term" value="F:DNA topoisomerase type I (single strand cut, ATP-independent) activity"/>
    <property type="evidence" value="ECO:0007669"/>
    <property type="project" value="UniProtKB-EC"/>
</dbReference>
<dbReference type="STRING" id="1288291.A0A059EXB5"/>
<evidence type="ECO:0000256" key="5">
    <source>
        <dbReference type="ARBA" id="ARBA00022723"/>
    </source>
</evidence>
<dbReference type="InterPro" id="IPR023405">
    <property type="entry name" value="Topo_IA_core_domain"/>
</dbReference>
<feature type="region of interest" description="Disordered" evidence="13">
    <location>
        <begin position="590"/>
        <end position="620"/>
    </location>
</feature>
<reference evidence="17 18" key="2">
    <citation type="submission" date="2014-03" db="EMBL/GenBank/DDBJ databases">
        <title>The Genome Sequence of Anncaliia algerae insect isolate PRA339.</title>
        <authorList>
            <consortium name="The Broad Institute Genome Sequencing Platform"/>
            <consortium name="The Broad Institute Genome Sequencing Center for Infectious Disease"/>
            <person name="Cuomo C."/>
            <person name="Becnel J."/>
            <person name="Sanscrainte N."/>
            <person name="Walker B."/>
            <person name="Young S.K."/>
            <person name="Zeng Q."/>
            <person name="Gargeya S."/>
            <person name="Fitzgerald M."/>
            <person name="Haas B."/>
            <person name="Abouelleil A."/>
            <person name="Alvarado L."/>
            <person name="Arachchi H.M."/>
            <person name="Berlin A.M."/>
            <person name="Chapman S.B."/>
            <person name="Dewar J."/>
            <person name="Goldberg J."/>
            <person name="Griggs A."/>
            <person name="Gujja S."/>
            <person name="Hansen M."/>
            <person name="Howarth C."/>
            <person name="Imamovic A."/>
            <person name="Larimer J."/>
            <person name="McCowan C."/>
            <person name="Murphy C."/>
            <person name="Neiman D."/>
            <person name="Pearson M."/>
            <person name="Priest M."/>
            <person name="Roberts A."/>
            <person name="Saif S."/>
            <person name="Shea T."/>
            <person name="Sisk P."/>
            <person name="Sykes S."/>
            <person name="Wortman J."/>
            <person name="Nusbaum C."/>
            <person name="Birren B."/>
        </authorList>
    </citation>
    <scope>NUCLEOTIDE SEQUENCE [LARGE SCALE GENOMIC DNA]</scope>
    <source>
        <strain evidence="17 18">PRA339</strain>
    </source>
</reference>
<dbReference type="InterPro" id="IPR034144">
    <property type="entry name" value="TOPRIM_TopoIII"/>
</dbReference>
<feature type="domain" description="Toprim" evidence="14">
    <location>
        <begin position="2"/>
        <end position="141"/>
    </location>
</feature>
<evidence type="ECO:0000256" key="4">
    <source>
        <dbReference type="ARBA" id="ARBA00012891"/>
    </source>
</evidence>
<keyword evidence="6 11" id="KW-0863">Zinc-finger</keyword>